<name>A0AAN4Q1F9_PSESF</name>
<organism evidence="1 2">
    <name type="scientific">Pseudomonas syringae pv. actinidiae</name>
    <dbReference type="NCBI Taxonomy" id="103796"/>
    <lineage>
        <taxon>Bacteria</taxon>
        <taxon>Pseudomonadati</taxon>
        <taxon>Pseudomonadota</taxon>
        <taxon>Gammaproteobacteria</taxon>
        <taxon>Pseudomonadales</taxon>
        <taxon>Pseudomonadaceae</taxon>
        <taxon>Pseudomonas</taxon>
        <taxon>Pseudomonas syringae</taxon>
    </lineage>
</organism>
<gene>
    <name evidence="1" type="ORF">KPSA3_00925</name>
</gene>
<accession>A0AAN4Q1F9</accession>
<dbReference type="AlphaFoldDB" id="A0AAN4Q1F9"/>
<evidence type="ECO:0000313" key="1">
    <source>
        <dbReference type="EMBL" id="GBH15008.1"/>
    </source>
</evidence>
<proteinExistence type="predicted"/>
<reference evidence="1 2" key="1">
    <citation type="submission" date="2018-04" db="EMBL/GenBank/DDBJ databases">
        <title>Draft genome sequence of Pseudomonas syringae pv. actinidiae biovar 3 strains isolated from kiwifruit in Kagawa prefecture.</title>
        <authorList>
            <person name="Tabuchi M."/>
            <person name="Saito M."/>
            <person name="Fujiwara S."/>
            <person name="Sasa N."/>
            <person name="Akimitsu K."/>
            <person name="Gomi K."/>
            <person name="Konishi-Sugita S."/>
            <person name="Hamano K."/>
            <person name="Kataoka I."/>
        </authorList>
    </citation>
    <scope>NUCLEOTIDE SEQUENCE [LARGE SCALE GENOMIC DNA]</scope>
    <source>
        <strain evidence="1 2">MAFF212211</strain>
    </source>
</reference>
<sequence>MTDVYICAKCPTVFEAIHHSGGFPGGKDREYINCPNCGHAAGSEVTSGLINTREITGERKSQILAKQL</sequence>
<evidence type="ECO:0000313" key="2">
    <source>
        <dbReference type="Proteomes" id="UP000248291"/>
    </source>
</evidence>
<protein>
    <submittedName>
        <fullName evidence="1">DNA polymerase III</fullName>
    </submittedName>
</protein>
<comment type="caution">
    <text evidence="1">The sequence shown here is derived from an EMBL/GenBank/DDBJ whole genome shotgun (WGS) entry which is preliminary data.</text>
</comment>
<dbReference type="Proteomes" id="UP000248291">
    <property type="component" value="Unassembled WGS sequence"/>
</dbReference>
<dbReference type="EMBL" id="BGKA01000029">
    <property type="protein sequence ID" value="GBH15008.1"/>
    <property type="molecule type" value="Genomic_DNA"/>
</dbReference>